<dbReference type="Pfam" id="PF00271">
    <property type="entry name" value="Helicase_C"/>
    <property type="match status" value="1"/>
</dbReference>
<dbReference type="InterPro" id="IPR011545">
    <property type="entry name" value="DEAD/DEAH_box_helicase_dom"/>
</dbReference>
<dbReference type="RefSeq" id="WP_338534873.1">
    <property type="nucleotide sequence ID" value="NZ_AP028654.1"/>
</dbReference>
<evidence type="ECO:0000259" key="10">
    <source>
        <dbReference type="PROSITE" id="PS51195"/>
    </source>
</evidence>
<evidence type="ECO:0000259" key="8">
    <source>
        <dbReference type="PROSITE" id="PS51192"/>
    </source>
</evidence>
<dbReference type="PROSITE" id="PS51192">
    <property type="entry name" value="HELICASE_ATP_BIND_1"/>
    <property type="match status" value="1"/>
</dbReference>
<dbReference type="InterPro" id="IPR050079">
    <property type="entry name" value="DEAD_box_RNA_helicase"/>
</dbReference>
<evidence type="ECO:0000259" key="9">
    <source>
        <dbReference type="PROSITE" id="PS51194"/>
    </source>
</evidence>
<dbReference type="GO" id="GO:0003676">
    <property type="term" value="F:nucleic acid binding"/>
    <property type="evidence" value="ECO:0007669"/>
    <property type="project" value="InterPro"/>
</dbReference>
<evidence type="ECO:0000256" key="6">
    <source>
        <dbReference type="PROSITE-ProRule" id="PRU00552"/>
    </source>
</evidence>
<dbReference type="InterPro" id="IPR014014">
    <property type="entry name" value="RNA_helicase_DEAD_Q_motif"/>
</dbReference>
<dbReference type="SMART" id="SM00487">
    <property type="entry name" value="DEXDc"/>
    <property type="match status" value="1"/>
</dbReference>
<dbReference type="InterPro" id="IPR001650">
    <property type="entry name" value="Helicase_C-like"/>
</dbReference>
<keyword evidence="1 7" id="KW-0547">Nucleotide-binding</keyword>
<dbReference type="GO" id="GO:0003724">
    <property type="term" value="F:RNA helicase activity"/>
    <property type="evidence" value="ECO:0007669"/>
    <property type="project" value="InterPro"/>
</dbReference>
<dbReference type="PANTHER" id="PTHR47959:SF13">
    <property type="entry name" value="ATP-DEPENDENT RNA HELICASE RHLE"/>
    <property type="match status" value="1"/>
</dbReference>
<reference evidence="11 12" key="1">
    <citation type="submission" date="2023-08" db="EMBL/GenBank/DDBJ databases">
        <title>Helicovermis profunda gen. nov., sp. nov., a novel mesophilic, fermentative bacterium within the Bacillota from a deep-sea hydrothermal vent chimney.</title>
        <authorList>
            <person name="Miyazaki U."/>
            <person name="Mizutani D."/>
            <person name="Hashimoto Y."/>
            <person name="Tame A."/>
            <person name="Sawayama S."/>
            <person name="Miyazaki J."/>
            <person name="Takai K."/>
            <person name="Nakagawa S."/>
        </authorList>
    </citation>
    <scope>NUCLEOTIDE SEQUENCE [LARGE SCALE GENOMIC DNA]</scope>
    <source>
        <strain evidence="11 12">S502</strain>
    </source>
</reference>
<dbReference type="CDD" id="cd18787">
    <property type="entry name" value="SF2_C_DEAD"/>
    <property type="match status" value="1"/>
</dbReference>
<dbReference type="EMBL" id="AP028654">
    <property type="protein sequence ID" value="BEP29216.1"/>
    <property type="molecule type" value="Genomic_DNA"/>
</dbReference>
<dbReference type="InterPro" id="IPR014001">
    <property type="entry name" value="Helicase_ATP-bd"/>
</dbReference>
<keyword evidence="4 7" id="KW-0067">ATP-binding</keyword>
<sequence length="373" mass="41554">MTFQELNLNQFIIKAVEEKHYETPTDVQEKAIPAILAGNDLVVCAHTGSGKTAAFALAILQSILKEPVEIESSKLIRSLILAPTRELAIQIGESFEAYGKYLDIRIGVVYGGITPKQHIKVLKREPNILIATPGRLLDLIGKGYADLSKVEIFVLDEADKMLDVKTLQDVKKIVSKLPSDRQNILFSATMPAKVMKIVYSILKNPVKIDDKTTYKKGTNIKQQVYFVEETEKISLLLSLLKGKSYESVLIFTRTKKIADKVAKAINIQNIRTKAIHGDKNQSERLKSIELFKNKEIKVLVATDVAARGIDISGISYVINMNIPNVKETYIHRIGRTGRAGKNGVAISFCSSEEKNFLKKIEELQGKSIEIVSE</sequence>
<dbReference type="CDD" id="cd00268">
    <property type="entry name" value="DEADc"/>
    <property type="match status" value="1"/>
</dbReference>
<keyword evidence="2 7" id="KW-0378">Hydrolase</keyword>
<dbReference type="InterPro" id="IPR044742">
    <property type="entry name" value="DEAD/DEAH_RhlB"/>
</dbReference>
<dbReference type="AlphaFoldDB" id="A0AAU9E3T5"/>
<dbReference type="PROSITE" id="PS51194">
    <property type="entry name" value="HELICASE_CTER"/>
    <property type="match status" value="1"/>
</dbReference>
<evidence type="ECO:0000313" key="12">
    <source>
        <dbReference type="Proteomes" id="UP001321786"/>
    </source>
</evidence>
<dbReference type="PANTHER" id="PTHR47959">
    <property type="entry name" value="ATP-DEPENDENT RNA HELICASE RHLE-RELATED"/>
    <property type="match status" value="1"/>
</dbReference>
<proteinExistence type="inferred from homology"/>
<dbReference type="SUPFAM" id="SSF52540">
    <property type="entry name" value="P-loop containing nucleoside triphosphate hydrolases"/>
    <property type="match status" value="1"/>
</dbReference>
<dbReference type="KEGG" id="hprf:HLPR_15470"/>
<evidence type="ECO:0000256" key="5">
    <source>
        <dbReference type="ARBA" id="ARBA00038437"/>
    </source>
</evidence>
<evidence type="ECO:0000256" key="1">
    <source>
        <dbReference type="ARBA" id="ARBA00022741"/>
    </source>
</evidence>
<comment type="similarity">
    <text evidence="5 7">Belongs to the DEAD box helicase family.</text>
</comment>
<evidence type="ECO:0000256" key="2">
    <source>
        <dbReference type="ARBA" id="ARBA00022801"/>
    </source>
</evidence>
<keyword evidence="12" id="KW-1185">Reference proteome</keyword>
<gene>
    <name evidence="11" type="ORF">HLPR_15470</name>
</gene>
<organism evidence="11 12">
    <name type="scientific">Helicovermis profundi</name>
    <dbReference type="NCBI Taxonomy" id="3065157"/>
    <lineage>
        <taxon>Bacteria</taxon>
        <taxon>Bacillati</taxon>
        <taxon>Bacillota</taxon>
        <taxon>Clostridia</taxon>
        <taxon>Helicovermis</taxon>
    </lineage>
</organism>
<dbReference type="PROSITE" id="PS51195">
    <property type="entry name" value="Q_MOTIF"/>
    <property type="match status" value="1"/>
</dbReference>
<feature type="domain" description="DEAD-box RNA helicase Q" evidence="10">
    <location>
        <begin position="1"/>
        <end position="29"/>
    </location>
</feature>
<keyword evidence="3 7" id="KW-0347">Helicase</keyword>
<evidence type="ECO:0000256" key="7">
    <source>
        <dbReference type="RuleBase" id="RU000492"/>
    </source>
</evidence>
<feature type="short sequence motif" description="Q motif" evidence="6">
    <location>
        <begin position="1"/>
        <end position="29"/>
    </location>
</feature>
<dbReference type="SMART" id="SM00490">
    <property type="entry name" value="HELICc"/>
    <property type="match status" value="1"/>
</dbReference>
<name>A0AAU9E3T5_9FIRM</name>
<feature type="domain" description="Helicase ATP-binding" evidence="8">
    <location>
        <begin position="32"/>
        <end position="208"/>
    </location>
</feature>
<accession>A0AAU9E3T5</accession>
<protein>
    <submittedName>
        <fullName evidence="11">DEAD/DEAH box helicase</fullName>
    </submittedName>
</protein>
<dbReference type="GO" id="GO:0016787">
    <property type="term" value="F:hydrolase activity"/>
    <property type="evidence" value="ECO:0007669"/>
    <property type="project" value="UniProtKB-KW"/>
</dbReference>
<dbReference type="PROSITE" id="PS00039">
    <property type="entry name" value="DEAD_ATP_HELICASE"/>
    <property type="match status" value="1"/>
</dbReference>
<dbReference type="Gene3D" id="3.40.50.300">
    <property type="entry name" value="P-loop containing nucleotide triphosphate hydrolases"/>
    <property type="match status" value="2"/>
</dbReference>
<dbReference type="Proteomes" id="UP001321786">
    <property type="component" value="Chromosome"/>
</dbReference>
<feature type="domain" description="Helicase C-terminal" evidence="9">
    <location>
        <begin position="219"/>
        <end position="373"/>
    </location>
</feature>
<dbReference type="GO" id="GO:0005829">
    <property type="term" value="C:cytosol"/>
    <property type="evidence" value="ECO:0007669"/>
    <property type="project" value="TreeGrafter"/>
</dbReference>
<evidence type="ECO:0000256" key="4">
    <source>
        <dbReference type="ARBA" id="ARBA00022840"/>
    </source>
</evidence>
<dbReference type="Pfam" id="PF00270">
    <property type="entry name" value="DEAD"/>
    <property type="match status" value="1"/>
</dbReference>
<dbReference type="GO" id="GO:0005524">
    <property type="term" value="F:ATP binding"/>
    <property type="evidence" value="ECO:0007669"/>
    <property type="project" value="UniProtKB-KW"/>
</dbReference>
<dbReference type="InterPro" id="IPR000629">
    <property type="entry name" value="RNA-helicase_DEAD-box_CS"/>
</dbReference>
<evidence type="ECO:0000256" key="3">
    <source>
        <dbReference type="ARBA" id="ARBA00022806"/>
    </source>
</evidence>
<dbReference type="InterPro" id="IPR027417">
    <property type="entry name" value="P-loop_NTPase"/>
</dbReference>
<evidence type="ECO:0000313" key="11">
    <source>
        <dbReference type="EMBL" id="BEP29216.1"/>
    </source>
</evidence>